<dbReference type="VEuPathDB" id="TriTrypDB:LmjF.03.0970"/>
<reference evidence="2 3" key="2">
    <citation type="journal article" date="2005" name="Science">
        <title>The genome of the kinetoplastid parasite, Leishmania major.</title>
        <authorList>
            <person name="Ivens A.C."/>
            <person name="Peacock C.S."/>
            <person name="Worthey E.A."/>
            <person name="Murphy L."/>
            <person name="Aggarwal G."/>
            <person name="Berriman M."/>
            <person name="Sisk E."/>
            <person name="Rajandream M.A."/>
            <person name="Adlem E."/>
            <person name="Aert R."/>
            <person name="Anupama A."/>
            <person name="Apostolou Z."/>
            <person name="Attipoe P."/>
            <person name="Bason N."/>
            <person name="Bauser C."/>
            <person name="Beck A."/>
            <person name="Beverley S.M."/>
            <person name="Bianchettin G."/>
            <person name="Borzym K."/>
            <person name="Bothe G."/>
            <person name="Bruschi C.V."/>
            <person name="Collins M."/>
            <person name="Cadag E."/>
            <person name="Ciarloni L."/>
            <person name="Clayton C."/>
            <person name="Coulson R.M."/>
            <person name="Cronin A."/>
            <person name="Cruz A.K."/>
            <person name="Davies R.M."/>
            <person name="De Gaudenzi J."/>
            <person name="Dobson D.E."/>
            <person name="Duesterhoeft A."/>
            <person name="Fazelina G."/>
            <person name="Fosker N."/>
            <person name="Frasch A.C."/>
            <person name="Fraser A."/>
            <person name="Fuchs M."/>
            <person name="Gabel C."/>
            <person name="Goble A."/>
            <person name="Goffeau A."/>
            <person name="Harris D."/>
            <person name="Hertz-Fowler C."/>
            <person name="Hilbert H."/>
            <person name="Horn D."/>
            <person name="Huang Y."/>
            <person name="Klages S."/>
            <person name="Knights A."/>
            <person name="Kube M."/>
            <person name="Larke N."/>
            <person name="Litvin L."/>
            <person name="Lord A."/>
            <person name="Louie T."/>
            <person name="Marra M."/>
            <person name="Masuy D."/>
            <person name="Matthews K."/>
            <person name="Michaeli S."/>
            <person name="Mottram J.C."/>
            <person name="Muller-Auer S."/>
            <person name="Munden H."/>
            <person name="Nelson S."/>
            <person name="Norbertczak H."/>
            <person name="Oliver K."/>
            <person name="O'neil S."/>
            <person name="Pentony M."/>
            <person name="Pohl T.M."/>
            <person name="Price C."/>
            <person name="Purnelle B."/>
            <person name="Quail M.A."/>
            <person name="Rabbinowitsch E."/>
            <person name="Reinhardt R."/>
            <person name="Rieger M."/>
            <person name="Rinta J."/>
            <person name="Robben J."/>
            <person name="Robertson L."/>
            <person name="Ruiz J.C."/>
            <person name="Rutter S."/>
            <person name="Saunders D."/>
            <person name="Schafer M."/>
            <person name="Schein J."/>
            <person name="Schwartz D.C."/>
            <person name="Seeger K."/>
            <person name="Seyler A."/>
            <person name="Sharp S."/>
            <person name="Shin H."/>
            <person name="Sivam D."/>
            <person name="Squares R."/>
            <person name="Squares S."/>
            <person name="Tosato V."/>
            <person name="Vogt C."/>
            <person name="Volckaert G."/>
            <person name="Wambutt R."/>
            <person name="Warren T."/>
            <person name="Wedler H."/>
            <person name="Woodward J."/>
            <person name="Zhou S."/>
            <person name="Zimmermann W."/>
            <person name="Smith D.F."/>
            <person name="Blackwell J.M."/>
            <person name="Stuart K.D."/>
            <person name="Barrell B."/>
            <person name="Myler P.J."/>
        </authorList>
    </citation>
    <scope>NUCLEOTIDE SEQUENCE [LARGE SCALE GENOMIC DNA]</scope>
    <source>
        <strain evidence="3">MHOM/IL/81/Friedlin</strain>
    </source>
</reference>
<sequence>MGFRRFLFRARWHLAQSDVTFNRYPRRTTMPSDGEGKVQQVNIDEIDAVTGFKKAELYVWNAYAAAFLAEGGEPETDVEAWIDDFCQRSEESGAVFDRNFVKSVCTLGIYAGPRDEFQQRSGCGKATYASGDTYEGEFFEGKKHGRGQYIFVSKGRSEADRVVSKEVELLTSAGKDAKAMVTEIATKLQLGRHVVEGIMQYGQRPCYHGDYVRGKRTGRGVMKNKDGTLYQGEFLENKRHGQGVYYYLNGDVYSGNWKAGAKDGYGTYHFAEGSEYRGEWVRGNFVQGQWILQGGSYYEGKFDKKNRPLDDAASLHYPSIQMAQTGAFRRGIWAPTSALQVCSEVPVDGMAWAD</sequence>
<dbReference type="KEGG" id="lma:LMJF_03_0970"/>
<dbReference type="VEuPathDB" id="TriTrypDB:LMJFC_030015100"/>
<reference evidence="3" key="1">
    <citation type="journal article" date="2003" name="Nucleic Acids Res.">
        <title>Leishmania major chromosome 3 contains two long convergent polycistronic gene clusters separated by a tRNA gene.</title>
        <authorList>
            <person name="Worthey E.A."/>
            <person name="Martinez-Calvillo S."/>
            <person name="Schnaufer A."/>
            <person name="Aggarwal G."/>
            <person name="Cawthra J."/>
            <person name="Fazelinia G."/>
            <person name="Fong C."/>
            <person name="Fu G."/>
            <person name="Hassebrock M."/>
            <person name="Hixson G."/>
            <person name="Ivens A.C."/>
            <person name="Kiser P."/>
            <person name="Marsolini F."/>
            <person name="Rickel E."/>
            <person name="Salavati R."/>
            <person name="Sisk E."/>
            <person name="Sunkin S.M."/>
            <person name="Stuart K.D."/>
            <person name="Myler P.J."/>
        </authorList>
    </citation>
    <scope>NUCLEOTIDE SEQUENCE [LARGE SCALE GENOMIC DNA]</scope>
    <source>
        <strain evidence="3">MHOM/IL/81/Friedlin</strain>
    </source>
</reference>
<dbReference type="OMA" id="FVQGQWI"/>
<dbReference type="RefSeq" id="XP_003721773.1">
    <property type="nucleotide sequence ID" value="XM_003721725.1"/>
</dbReference>
<protein>
    <recommendedName>
        <fullName evidence="4">MORN repeat-containing protein</fullName>
    </recommendedName>
</protein>
<dbReference type="Gene3D" id="2.20.110.10">
    <property type="entry name" value="Histone H3 K4-specific methyltransferase SET7/9 N-terminal domain"/>
    <property type="match status" value="3"/>
</dbReference>
<evidence type="ECO:0000313" key="3">
    <source>
        <dbReference type="Proteomes" id="UP000000542"/>
    </source>
</evidence>
<dbReference type="Proteomes" id="UP000000542">
    <property type="component" value="Chromosome 3"/>
</dbReference>
<dbReference type="EMBL" id="FR796399">
    <property type="protein sequence ID" value="CBZ12059.1"/>
    <property type="molecule type" value="Genomic_DNA"/>
</dbReference>
<accession>E9ACP2</accession>
<dbReference type="eggNOG" id="KOG0231">
    <property type="taxonomic scope" value="Eukaryota"/>
</dbReference>
<proteinExistence type="predicted"/>
<dbReference type="STRING" id="5664.E9ACP2"/>
<dbReference type="Pfam" id="PF02493">
    <property type="entry name" value="MORN"/>
    <property type="match status" value="5"/>
</dbReference>
<name>E9ACP2_LEIMA</name>
<dbReference type="SUPFAM" id="SSF82185">
    <property type="entry name" value="Histone H3 K4-specific methyltransferase SET7/9 N-terminal domain"/>
    <property type="match status" value="2"/>
</dbReference>
<evidence type="ECO:0000256" key="1">
    <source>
        <dbReference type="ARBA" id="ARBA00022737"/>
    </source>
</evidence>
<evidence type="ECO:0000313" key="2">
    <source>
        <dbReference type="EMBL" id="CBZ12059.1"/>
    </source>
</evidence>
<evidence type="ECO:0008006" key="4">
    <source>
        <dbReference type="Google" id="ProtNLM"/>
    </source>
</evidence>
<dbReference type="InParanoid" id="E9ACP2"/>
<dbReference type="InterPro" id="IPR003409">
    <property type="entry name" value="MORN"/>
</dbReference>
<keyword evidence="1" id="KW-0677">Repeat</keyword>
<dbReference type="VEuPathDB" id="TriTrypDB:LMJSD75_030015200"/>
<dbReference type="PANTHER" id="PTHR43215:SF14">
    <property type="entry name" value="RADIAL SPOKE HEAD 1 HOMOLOG"/>
    <property type="match status" value="1"/>
</dbReference>
<gene>
    <name evidence="2" type="ORF">LMJF_03_0970</name>
</gene>
<dbReference type="AlphaFoldDB" id="E9ACP2"/>
<keyword evidence="3" id="KW-1185">Reference proteome</keyword>
<organism evidence="2 3">
    <name type="scientific">Leishmania major</name>
    <dbReference type="NCBI Taxonomy" id="5664"/>
    <lineage>
        <taxon>Eukaryota</taxon>
        <taxon>Discoba</taxon>
        <taxon>Euglenozoa</taxon>
        <taxon>Kinetoplastea</taxon>
        <taxon>Metakinetoplastina</taxon>
        <taxon>Trypanosomatida</taxon>
        <taxon>Trypanosomatidae</taxon>
        <taxon>Leishmaniinae</taxon>
        <taxon>Leishmania</taxon>
    </lineage>
</organism>
<reference evidence="2 3" key="3">
    <citation type="journal article" date="2011" name="Genome Res.">
        <title>Chromosome and gene copy number variation allow major structural change between species and strains of Leishmania.</title>
        <authorList>
            <person name="Rogers M.B."/>
            <person name="Hilley J.D."/>
            <person name="Dickens N.J."/>
            <person name="Wilkes J."/>
            <person name="Bates P.A."/>
            <person name="Depledge D.P."/>
            <person name="Harris D."/>
            <person name="Her Y."/>
            <person name="Herzyk P."/>
            <person name="Imamura H."/>
            <person name="Otto T.D."/>
            <person name="Sanders M."/>
            <person name="Seeger K."/>
            <person name="Dujardin J.C."/>
            <person name="Berriman M."/>
            <person name="Smith D.F."/>
            <person name="Hertz-Fowler C."/>
            <person name="Mottram J.C."/>
        </authorList>
    </citation>
    <scope>NUCLEOTIDE SEQUENCE [LARGE SCALE GENOMIC DNA]</scope>
    <source>
        <strain evidence="3">MHOM/IL/81/Friedlin</strain>
    </source>
</reference>
<dbReference type="PANTHER" id="PTHR43215">
    <property type="entry name" value="RADIAL SPOKE HEAD 1 HOMOLOG"/>
    <property type="match status" value="1"/>
</dbReference>
<dbReference type="GO" id="GO:0005930">
    <property type="term" value="C:axoneme"/>
    <property type="evidence" value="ECO:0000266"/>
    <property type="project" value="GeneDB"/>
</dbReference>
<dbReference type="HOGENOM" id="CLU_864642_0_0_1"/>
<dbReference type="GeneID" id="12981541"/>
<dbReference type="SMART" id="SM00698">
    <property type="entry name" value="MORN"/>
    <property type="match status" value="4"/>
</dbReference>
<dbReference type="VEuPathDB" id="TriTrypDB:LMJLV39_030015100"/>